<gene>
    <name evidence="2" type="ORF">J2S23_000605</name>
</gene>
<evidence type="ECO:0000313" key="2">
    <source>
        <dbReference type="EMBL" id="MDQ0222068.1"/>
    </source>
</evidence>
<feature type="transmembrane region" description="Helical" evidence="1">
    <location>
        <begin position="6"/>
        <end position="26"/>
    </location>
</feature>
<sequence length="74" mass="8710">MDNQEMSGLLLLFSIFGIAWCIHYLLKKTNKTEKEQASGYTDEEIALAEFLEKKQAINDLYLQVHKELLQHLRR</sequence>
<keyword evidence="3" id="KW-1185">Reference proteome</keyword>
<organism evidence="2 3">
    <name type="scientific">Streptococcus moroccensis</name>
    <dbReference type="NCBI Taxonomy" id="1451356"/>
    <lineage>
        <taxon>Bacteria</taxon>
        <taxon>Bacillati</taxon>
        <taxon>Bacillota</taxon>
        <taxon>Bacilli</taxon>
        <taxon>Lactobacillales</taxon>
        <taxon>Streptococcaceae</taxon>
        <taxon>Streptococcus</taxon>
    </lineage>
</organism>
<dbReference type="RefSeq" id="WP_307121289.1">
    <property type="nucleotide sequence ID" value="NZ_JAUSTM010000004.1"/>
</dbReference>
<evidence type="ECO:0008006" key="4">
    <source>
        <dbReference type="Google" id="ProtNLM"/>
    </source>
</evidence>
<keyword evidence="1" id="KW-0812">Transmembrane</keyword>
<dbReference type="EMBL" id="JAUSTM010000004">
    <property type="protein sequence ID" value="MDQ0222068.1"/>
    <property type="molecule type" value="Genomic_DNA"/>
</dbReference>
<evidence type="ECO:0000313" key="3">
    <source>
        <dbReference type="Proteomes" id="UP001223079"/>
    </source>
</evidence>
<keyword evidence="1" id="KW-1133">Transmembrane helix</keyword>
<accession>A0ABT9YQ09</accession>
<proteinExistence type="predicted"/>
<protein>
    <recommendedName>
        <fullName evidence="4">Phage protein</fullName>
    </recommendedName>
</protein>
<evidence type="ECO:0000256" key="1">
    <source>
        <dbReference type="SAM" id="Phobius"/>
    </source>
</evidence>
<comment type="caution">
    <text evidence="2">The sequence shown here is derived from an EMBL/GenBank/DDBJ whole genome shotgun (WGS) entry which is preliminary data.</text>
</comment>
<dbReference type="Proteomes" id="UP001223079">
    <property type="component" value="Unassembled WGS sequence"/>
</dbReference>
<reference evidence="2 3" key="1">
    <citation type="submission" date="2023-07" db="EMBL/GenBank/DDBJ databases">
        <title>Genomic Encyclopedia of Type Strains, Phase IV (KMG-IV): sequencing the most valuable type-strain genomes for metagenomic binning, comparative biology and taxonomic classification.</title>
        <authorList>
            <person name="Goeker M."/>
        </authorList>
    </citation>
    <scope>NUCLEOTIDE SEQUENCE [LARGE SCALE GENOMIC DNA]</scope>
    <source>
        <strain evidence="2 3">DSM 105143</strain>
    </source>
</reference>
<name>A0ABT9YQ09_9STRE</name>
<keyword evidence="1" id="KW-0472">Membrane</keyword>